<name>A0ABR1UYA0_9PEZI</name>
<dbReference type="Gene3D" id="3.40.50.720">
    <property type="entry name" value="NAD(P)-binding Rossmann-like Domain"/>
    <property type="match status" value="1"/>
</dbReference>
<dbReference type="PANTHER" id="PTHR47706:SF9">
    <property type="entry name" value="NMRA-LIKE DOMAIN-CONTAINING PROTEIN-RELATED"/>
    <property type="match status" value="1"/>
</dbReference>
<evidence type="ECO:0000313" key="4">
    <source>
        <dbReference type="EMBL" id="KAK8063909.1"/>
    </source>
</evidence>
<dbReference type="InterPro" id="IPR008030">
    <property type="entry name" value="NmrA-like"/>
</dbReference>
<dbReference type="InterPro" id="IPR045312">
    <property type="entry name" value="PCBER-like"/>
</dbReference>
<keyword evidence="2" id="KW-0560">Oxidoreductase</keyword>
<accession>A0ABR1UYA0</accession>
<evidence type="ECO:0000259" key="3">
    <source>
        <dbReference type="Pfam" id="PF05368"/>
    </source>
</evidence>
<evidence type="ECO:0000256" key="2">
    <source>
        <dbReference type="ARBA" id="ARBA00023002"/>
    </source>
</evidence>
<evidence type="ECO:0000313" key="5">
    <source>
        <dbReference type="Proteomes" id="UP001446871"/>
    </source>
</evidence>
<dbReference type="EMBL" id="JAQQWM010000005">
    <property type="protein sequence ID" value="KAK8063909.1"/>
    <property type="molecule type" value="Genomic_DNA"/>
</dbReference>
<dbReference type="CDD" id="cd05259">
    <property type="entry name" value="PCBER_SDR_a"/>
    <property type="match status" value="1"/>
</dbReference>
<dbReference type="InterPro" id="IPR051609">
    <property type="entry name" value="NmrA/Isoflavone_reductase-like"/>
</dbReference>
<dbReference type="PANTHER" id="PTHR47706">
    <property type="entry name" value="NMRA-LIKE FAMILY PROTEIN"/>
    <property type="match status" value="1"/>
</dbReference>
<comment type="caution">
    <text evidence="4">The sequence shown here is derived from an EMBL/GenBank/DDBJ whole genome shotgun (WGS) entry which is preliminary data.</text>
</comment>
<dbReference type="Proteomes" id="UP001446871">
    <property type="component" value="Unassembled WGS sequence"/>
</dbReference>
<evidence type="ECO:0000256" key="1">
    <source>
        <dbReference type="ARBA" id="ARBA00022857"/>
    </source>
</evidence>
<reference evidence="4 5" key="1">
    <citation type="submission" date="2023-01" db="EMBL/GenBank/DDBJ databases">
        <title>Analysis of 21 Apiospora genomes using comparative genomics revels a genus with tremendous synthesis potential of carbohydrate active enzymes and secondary metabolites.</title>
        <authorList>
            <person name="Sorensen T."/>
        </authorList>
    </citation>
    <scope>NUCLEOTIDE SEQUENCE [LARGE SCALE GENOMIC DNA]</scope>
    <source>
        <strain evidence="4 5">CBS 83171</strain>
    </source>
</reference>
<gene>
    <name evidence="4" type="ORF">PG996_008561</name>
</gene>
<keyword evidence="1" id="KW-0521">NADP</keyword>
<protein>
    <recommendedName>
        <fullName evidence="3">NmrA-like domain-containing protein</fullName>
    </recommendedName>
</protein>
<dbReference type="Gene3D" id="3.90.25.10">
    <property type="entry name" value="UDP-galactose 4-epimerase, domain 1"/>
    <property type="match status" value="1"/>
</dbReference>
<keyword evidence="5" id="KW-1185">Reference proteome</keyword>
<feature type="domain" description="NmrA-like" evidence="3">
    <location>
        <begin position="4"/>
        <end position="238"/>
    </location>
</feature>
<dbReference type="Pfam" id="PF05368">
    <property type="entry name" value="NmrA"/>
    <property type="match status" value="1"/>
</dbReference>
<dbReference type="InterPro" id="IPR036291">
    <property type="entry name" value="NAD(P)-bd_dom_sf"/>
</dbReference>
<dbReference type="SUPFAM" id="SSF51735">
    <property type="entry name" value="NAD(P)-binding Rossmann-fold domains"/>
    <property type="match status" value="1"/>
</dbReference>
<sequence>MAIKNVALLGANGDLGAPMLHVLIAAGTFHITVLQRRSSKSTPFTDPSVSIVKVDDDMSLESLHEALKGQDAVIASFRPRDVDVHLRLADAAAAAGVKRFIPADFGSCDSSSKRVQDLVPLFLAKLYVRERLEELAAAKPDFTWTSFVTGHLFDWGLKENFLHFNLKTRTADIFDDGKYRSSTSTLERVSEAVVKVLQNEEIGQNKMLFVQSFCVSQLDVLASLEKATGDKWKVNWLESEKFIKERKVKADAGDKEAVEDLVFALGAVDGDWEGKDDFAMETLGLKNQDLDEVVQRVVSETK</sequence>
<proteinExistence type="predicted"/>
<organism evidence="4 5">
    <name type="scientific">Apiospora saccharicola</name>
    <dbReference type="NCBI Taxonomy" id="335842"/>
    <lineage>
        <taxon>Eukaryota</taxon>
        <taxon>Fungi</taxon>
        <taxon>Dikarya</taxon>
        <taxon>Ascomycota</taxon>
        <taxon>Pezizomycotina</taxon>
        <taxon>Sordariomycetes</taxon>
        <taxon>Xylariomycetidae</taxon>
        <taxon>Amphisphaeriales</taxon>
        <taxon>Apiosporaceae</taxon>
        <taxon>Apiospora</taxon>
    </lineage>
</organism>